<dbReference type="InterPro" id="IPR036388">
    <property type="entry name" value="WH-like_DNA-bd_sf"/>
</dbReference>
<organism evidence="4 5">
    <name type="scientific">Parvularcula mediterranea</name>
    <dbReference type="NCBI Taxonomy" id="2732508"/>
    <lineage>
        <taxon>Bacteria</taxon>
        <taxon>Pseudomonadati</taxon>
        <taxon>Pseudomonadota</taxon>
        <taxon>Alphaproteobacteria</taxon>
        <taxon>Parvularculales</taxon>
        <taxon>Parvularculaceae</taxon>
        <taxon>Parvularcula</taxon>
    </lineage>
</organism>
<comment type="similarity">
    <text evidence="1">Belongs to the DprA/Smf family.</text>
</comment>
<dbReference type="InterPro" id="IPR003488">
    <property type="entry name" value="DprA"/>
</dbReference>
<dbReference type="SUPFAM" id="SSF102405">
    <property type="entry name" value="MCP/YpsA-like"/>
    <property type="match status" value="1"/>
</dbReference>
<sequence>MRALISDEEKLARLRLIRSRGIGPLTYGQLLARSGSALSAIELLPELAEKAGRRRIELMGAGPAAREMDAAARLGAKIVTLGEAEYPGALAAIADPPPLLTVIGNLALLLKDNIGIVGARNASAAGRRMARDLAHDLGAEGFVVASGMARGIDGAAHEAAFENGTVAVLAGGADSIYPPEHASLYRQITEKGAIVSEQPLGMTARAKDFPKRNRIVSGLSRGVVVVEAAERSGTLITARLASEQGREVFAVPGSPLDPRSGGTNDLLRRGATLIRDAQDVIDELAQPMRQGLFEPPADPYTEEGFEPDPTLRATILSLLSFTPTHRDRLIAEAGASAGQVAAVLLDLVLEGKAAEETGGAYVLSSESGGR</sequence>
<dbReference type="Pfam" id="PF17782">
    <property type="entry name" value="WHD_DprA"/>
    <property type="match status" value="1"/>
</dbReference>
<feature type="domain" description="DprA winged helix" evidence="3">
    <location>
        <begin position="307"/>
        <end position="359"/>
    </location>
</feature>
<evidence type="ECO:0000313" key="5">
    <source>
        <dbReference type="Proteomes" id="UP000536835"/>
    </source>
</evidence>
<evidence type="ECO:0000259" key="3">
    <source>
        <dbReference type="Pfam" id="PF17782"/>
    </source>
</evidence>
<keyword evidence="5" id="KW-1185">Reference proteome</keyword>
<dbReference type="Pfam" id="PF21102">
    <property type="entry name" value="DprA_N"/>
    <property type="match status" value="1"/>
</dbReference>
<name>A0A7Y3RL32_9PROT</name>
<dbReference type="Proteomes" id="UP000536835">
    <property type="component" value="Unassembled WGS sequence"/>
</dbReference>
<dbReference type="PANTHER" id="PTHR43022:SF1">
    <property type="entry name" value="PROTEIN SMF"/>
    <property type="match status" value="1"/>
</dbReference>
<dbReference type="Pfam" id="PF02481">
    <property type="entry name" value="DNA_processg_A"/>
    <property type="match status" value="1"/>
</dbReference>
<dbReference type="NCBIfam" id="TIGR00732">
    <property type="entry name" value="dprA"/>
    <property type="match status" value="1"/>
</dbReference>
<dbReference type="PANTHER" id="PTHR43022">
    <property type="entry name" value="PROTEIN SMF"/>
    <property type="match status" value="1"/>
</dbReference>
<evidence type="ECO:0000313" key="4">
    <source>
        <dbReference type="EMBL" id="NNU15491.1"/>
    </source>
</evidence>
<dbReference type="EMBL" id="JABFCX010000002">
    <property type="protein sequence ID" value="NNU15491.1"/>
    <property type="molecule type" value="Genomic_DNA"/>
</dbReference>
<accession>A0A7Y3RL32</accession>
<feature type="domain" description="Smf/DprA SLOG" evidence="2">
    <location>
        <begin position="77"/>
        <end position="284"/>
    </location>
</feature>
<comment type="caution">
    <text evidence="4">The sequence shown here is derived from an EMBL/GenBank/DDBJ whole genome shotgun (WGS) entry which is preliminary data.</text>
</comment>
<dbReference type="Gene3D" id="1.10.10.10">
    <property type="entry name" value="Winged helix-like DNA-binding domain superfamily/Winged helix DNA-binding domain"/>
    <property type="match status" value="1"/>
</dbReference>
<dbReference type="RefSeq" id="WP_173196996.1">
    <property type="nucleotide sequence ID" value="NZ_JABFCX010000002.1"/>
</dbReference>
<dbReference type="AlphaFoldDB" id="A0A7Y3RL32"/>
<dbReference type="InterPro" id="IPR041614">
    <property type="entry name" value="DprA_WH"/>
</dbReference>
<gene>
    <name evidence="4" type="primary">dprA</name>
    <name evidence="4" type="ORF">HK107_04045</name>
</gene>
<proteinExistence type="inferred from homology"/>
<protein>
    <submittedName>
        <fullName evidence="4">DNA-protecting protein DprA</fullName>
    </submittedName>
</protein>
<dbReference type="GO" id="GO:0009294">
    <property type="term" value="P:DNA-mediated transformation"/>
    <property type="evidence" value="ECO:0007669"/>
    <property type="project" value="InterPro"/>
</dbReference>
<dbReference type="Gene3D" id="3.40.50.450">
    <property type="match status" value="1"/>
</dbReference>
<evidence type="ECO:0000259" key="2">
    <source>
        <dbReference type="Pfam" id="PF02481"/>
    </source>
</evidence>
<dbReference type="InterPro" id="IPR057666">
    <property type="entry name" value="DrpA_SLOG"/>
</dbReference>
<reference evidence="4 5" key="1">
    <citation type="submission" date="2020-05" db="EMBL/GenBank/DDBJ databases">
        <title>Parvularcula mediterraneae sp. nov., isolated from polypropylene straw from shallow seawater of the seashore of Laganas in Zakynthos island, Greece.</title>
        <authorList>
            <person name="Szabo I."/>
            <person name="Al-Omari J."/>
            <person name="Rado J."/>
            <person name="Szerdahelyi G.S."/>
        </authorList>
    </citation>
    <scope>NUCLEOTIDE SEQUENCE [LARGE SCALE GENOMIC DNA]</scope>
    <source>
        <strain evidence="4 5">ZS-1/3</strain>
    </source>
</reference>
<evidence type="ECO:0000256" key="1">
    <source>
        <dbReference type="ARBA" id="ARBA00006525"/>
    </source>
</evidence>